<name>A0A7I7MQB0_9MYCO</name>
<evidence type="ECO:0000313" key="3">
    <source>
        <dbReference type="Proteomes" id="UP000467236"/>
    </source>
</evidence>
<sequence length="73" mass="8425">MTGLIQQDQWNCPGQNVSEMIGVPVGTLRYWRHSDIGPASFTLGRRVVYRCDEVLRWISQRESVTRFRRGDAA</sequence>
<dbReference type="KEGG" id="mshj:MSHI_21720"/>
<dbReference type="AlphaFoldDB" id="A0A7I7MQB0"/>
<keyword evidence="3" id="KW-1185">Reference proteome</keyword>
<evidence type="ECO:0000259" key="1">
    <source>
        <dbReference type="Pfam" id="PF12728"/>
    </source>
</evidence>
<dbReference type="RefSeq" id="WP_179961464.1">
    <property type="nucleotide sequence ID" value="NZ_AP022575.1"/>
</dbReference>
<reference evidence="2 3" key="1">
    <citation type="journal article" date="2019" name="Emerg. Microbes Infect.">
        <title>Comprehensive subspecies identification of 175 nontuberculous mycobacteria species based on 7547 genomic profiles.</title>
        <authorList>
            <person name="Matsumoto Y."/>
            <person name="Kinjo T."/>
            <person name="Motooka D."/>
            <person name="Nabeya D."/>
            <person name="Jung N."/>
            <person name="Uechi K."/>
            <person name="Horii T."/>
            <person name="Iida T."/>
            <person name="Fujita J."/>
            <person name="Nakamura S."/>
        </authorList>
    </citation>
    <scope>NUCLEOTIDE SEQUENCE [LARGE SCALE GENOMIC DNA]</scope>
    <source>
        <strain evidence="2 3">JCM 14233</strain>
    </source>
</reference>
<accession>A0A7I7MQB0</accession>
<feature type="domain" description="Helix-turn-helix" evidence="1">
    <location>
        <begin position="17"/>
        <end position="61"/>
    </location>
</feature>
<dbReference type="Proteomes" id="UP000467236">
    <property type="component" value="Chromosome"/>
</dbReference>
<proteinExistence type="predicted"/>
<evidence type="ECO:0000313" key="2">
    <source>
        <dbReference type="EMBL" id="BBX74266.1"/>
    </source>
</evidence>
<protein>
    <recommendedName>
        <fullName evidence="1">Helix-turn-helix domain-containing protein</fullName>
    </recommendedName>
</protein>
<organism evidence="2 3">
    <name type="scientific">Mycobacterium shinjukuense</name>
    <dbReference type="NCBI Taxonomy" id="398694"/>
    <lineage>
        <taxon>Bacteria</taxon>
        <taxon>Bacillati</taxon>
        <taxon>Actinomycetota</taxon>
        <taxon>Actinomycetes</taxon>
        <taxon>Mycobacteriales</taxon>
        <taxon>Mycobacteriaceae</taxon>
        <taxon>Mycobacterium</taxon>
    </lineage>
</organism>
<dbReference type="InterPro" id="IPR041657">
    <property type="entry name" value="HTH_17"/>
</dbReference>
<dbReference type="SUPFAM" id="SSF46955">
    <property type="entry name" value="Putative DNA-binding domain"/>
    <property type="match status" value="1"/>
</dbReference>
<gene>
    <name evidence="2" type="ORF">MSHI_21720</name>
</gene>
<dbReference type="Pfam" id="PF12728">
    <property type="entry name" value="HTH_17"/>
    <property type="match status" value="1"/>
</dbReference>
<dbReference type="InterPro" id="IPR009061">
    <property type="entry name" value="DNA-bd_dom_put_sf"/>
</dbReference>
<dbReference type="EMBL" id="AP022575">
    <property type="protein sequence ID" value="BBX74266.1"/>
    <property type="molecule type" value="Genomic_DNA"/>
</dbReference>